<dbReference type="Proteomes" id="UP001501020">
    <property type="component" value="Unassembled WGS sequence"/>
</dbReference>
<protein>
    <recommendedName>
        <fullName evidence="4">PE domain-containing protein</fullName>
    </recommendedName>
</protein>
<evidence type="ECO:0008006" key="4">
    <source>
        <dbReference type="Google" id="ProtNLM"/>
    </source>
</evidence>
<feature type="region of interest" description="Disordered" evidence="1">
    <location>
        <begin position="128"/>
        <end position="163"/>
    </location>
</feature>
<comment type="caution">
    <text evidence="2">The sequence shown here is derived from an EMBL/GenBank/DDBJ whole genome shotgun (WGS) entry which is preliminary data.</text>
</comment>
<evidence type="ECO:0000313" key="2">
    <source>
        <dbReference type="EMBL" id="GAA2155370.1"/>
    </source>
</evidence>
<reference evidence="2 3" key="1">
    <citation type="journal article" date="2019" name="Int. J. Syst. Evol. Microbiol.">
        <title>The Global Catalogue of Microorganisms (GCM) 10K type strain sequencing project: providing services to taxonomists for standard genome sequencing and annotation.</title>
        <authorList>
            <consortium name="The Broad Institute Genomics Platform"/>
            <consortium name="The Broad Institute Genome Sequencing Center for Infectious Disease"/>
            <person name="Wu L."/>
            <person name="Ma J."/>
        </authorList>
    </citation>
    <scope>NUCLEOTIDE SEQUENCE [LARGE SCALE GENOMIC DNA]</scope>
    <source>
        <strain evidence="2 3">JCM 13850</strain>
    </source>
</reference>
<name>A0ABN3A733_9ACTN</name>
<gene>
    <name evidence="2" type="ORF">GCM10009727_63230</name>
</gene>
<dbReference type="RefSeq" id="WP_344275473.1">
    <property type="nucleotide sequence ID" value="NZ_BAAAMR010000068.1"/>
</dbReference>
<evidence type="ECO:0000313" key="3">
    <source>
        <dbReference type="Proteomes" id="UP001501020"/>
    </source>
</evidence>
<keyword evidence="3" id="KW-1185">Reference proteome</keyword>
<accession>A0ABN3A733</accession>
<organism evidence="2 3">
    <name type="scientific">Actinomadura napierensis</name>
    <dbReference type="NCBI Taxonomy" id="267854"/>
    <lineage>
        <taxon>Bacteria</taxon>
        <taxon>Bacillati</taxon>
        <taxon>Actinomycetota</taxon>
        <taxon>Actinomycetes</taxon>
        <taxon>Streptosporangiales</taxon>
        <taxon>Thermomonosporaceae</taxon>
        <taxon>Actinomadura</taxon>
    </lineage>
</organism>
<dbReference type="EMBL" id="BAAAMR010000068">
    <property type="protein sequence ID" value="GAA2155370.1"/>
    <property type="molecule type" value="Genomic_DNA"/>
</dbReference>
<evidence type="ECO:0000256" key="1">
    <source>
        <dbReference type="SAM" id="MobiDB-lite"/>
    </source>
</evidence>
<proteinExistence type="predicted"/>
<sequence>MPPTPPGLPPNARAWPGLDSKGPDLVVGDLKTLARRLEKQLEDMISTATAHLQAAGSAPPTAYGQWDAASQLASTASTAHAAITDHHMRFIYAMQAVVKKLYATAQVYDEHEAAIEAKIRKLNRLLSGAPAPTTKGASATKTPGAGPTWPVSGSGPTWPQAGE</sequence>
<feature type="region of interest" description="Disordered" evidence="1">
    <location>
        <begin position="1"/>
        <end position="20"/>
    </location>
</feature>